<dbReference type="HOGENOM" id="CLU_846584_0_0_7"/>
<evidence type="ECO:0000313" key="2">
    <source>
        <dbReference type="Proteomes" id="UP000004662"/>
    </source>
</evidence>
<sequence length="328" mass="36704">MTEDISSFEDLIVSAAAVLNGEMTIDEIHIAKDFVCQIRIKGDRYDGYVDTTISSFIIEVEKSAKRIVKKFSSDLSVQEKNKVVSSVNVKAKVGKGSSVVELLFDNSFGQALANMQSEHVLYALFGFMGLLLGNNLLKTFSEIKQHAKNEETKQKISDDANKALENSKQFLQPILELVSKLHRDDTVKFPLIDRPLSKNEVKQEFRPLEVQKKETIYLDDTYEITEVSLDKIYVTLRKGARFSASTKLLNPQSRQKLFDAVKEAGVSELTPVVPLQVTLSVEGLKKEFFVTAIGEKREGSIGLNELSSQIKDDLLNYNNTQGSLLDIS</sequence>
<organism evidence="1 2">
    <name type="scientific">Solidesulfovibrio carbinoliphilus subsp. oakridgensis</name>
    <dbReference type="NCBI Taxonomy" id="694327"/>
    <lineage>
        <taxon>Bacteria</taxon>
        <taxon>Pseudomonadati</taxon>
        <taxon>Thermodesulfobacteriota</taxon>
        <taxon>Desulfovibrionia</taxon>
        <taxon>Desulfovibrionales</taxon>
        <taxon>Desulfovibrionaceae</taxon>
        <taxon>Solidesulfovibrio</taxon>
    </lineage>
</organism>
<keyword evidence="2" id="KW-1185">Reference proteome</keyword>
<dbReference type="EMBL" id="CM001368">
    <property type="protein sequence ID" value="EHJ46365.1"/>
    <property type="molecule type" value="Genomic_DNA"/>
</dbReference>
<evidence type="ECO:0000313" key="1">
    <source>
        <dbReference type="EMBL" id="EHJ46365.1"/>
    </source>
</evidence>
<dbReference type="Proteomes" id="UP000004662">
    <property type="component" value="Chromosome"/>
</dbReference>
<proteinExistence type="predicted"/>
<dbReference type="RefSeq" id="WP_009179812.1">
    <property type="nucleotide sequence ID" value="NZ_CM001368.1"/>
</dbReference>
<reference evidence="2" key="1">
    <citation type="journal article" date="2015" name="Genome Announc.">
        <title>High-Quality Draft Genome Sequence of Desulfovibrio carbinoliphilus FW-101-2B, an Organic Acid-Oxidizing Sulfate-Reducing Bacterium Isolated from Uranium(VI)-Contaminated Groundwater.</title>
        <authorList>
            <person name="Ramsay B.D."/>
            <person name="Hwang C."/>
            <person name="Woo H.L."/>
            <person name="Carroll S.L."/>
            <person name="Lucas S."/>
            <person name="Han J."/>
            <person name="Lapidus A.L."/>
            <person name="Cheng J.F."/>
            <person name="Goodwin L.A."/>
            <person name="Pitluck S."/>
            <person name="Peters L."/>
            <person name="Chertkov O."/>
            <person name="Held B."/>
            <person name="Detter J.C."/>
            <person name="Han C.S."/>
            <person name="Tapia R."/>
            <person name="Land M.L."/>
            <person name="Hauser L.J."/>
            <person name="Kyrpides N.C."/>
            <person name="Ivanova N.N."/>
            <person name="Mikhailova N."/>
            <person name="Pagani I."/>
            <person name="Woyke T."/>
            <person name="Arkin A.P."/>
            <person name="Dehal P."/>
            <person name="Chivian D."/>
            <person name="Criddle C.S."/>
            <person name="Wu W."/>
            <person name="Chakraborty R."/>
            <person name="Hazen T.C."/>
            <person name="Fields M.W."/>
        </authorList>
    </citation>
    <scope>NUCLEOTIDE SEQUENCE [LARGE SCALE GENOMIC DNA]</scope>
    <source>
        <strain evidence="2">FW-101-2B</strain>
    </source>
</reference>
<protein>
    <submittedName>
        <fullName evidence="1">Uncharacterized protein</fullName>
    </submittedName>
</protein>
<dbReference type="OrthoDB" id="9819046at2"/>
<name>G7QD59_9BACT</name>
<gene>
    <name evidence="1" type="ORF">DFW101_0348</name>
</gene>
<accession>G7QD59</accession>
<dbReference type="AlphaFoldDB" id="G7QD59"/>